<name>E3M932_CAERE</name>
<evidence type="ECO:0000313" key="3">
    <source>
        <dbReference type="Proteomes" id="UP000008281"/>
    </source>
</evidence>
<gene>
    <name evidence="2" type="ORF">CRE_14614</name>
</gene>
<feature type="domain" description="BTB" evidence="1">
    <location>
        <begin position="25"/>
        <end position="85"/>
    </location>
</feature>
<dbReference type="CDD" id="cd18186">
    <property type="entry name" value="BTB_POZ_ZBTB_KLHL-like"/>
    <property type="match status" value="1"/>
</dbReference>
<dbReference type="PANTHER" id="PTHR22743:SF165">
    <property type="entry name" value="BTB AND MATH DOMAIN CONTAINING-RELATED"/>
    <property type="match status" value="1"/>
</dbReference>
<sequence>MAQPGPSSSSKKTDAPKFGADPRLFDAVVRVQQQNFPVKKCVLGEHSKVFYNIFFVEKKESTDENPIEFDDLREFDFQHFLEVINGQTNIWDYSVESVLKMARRFECEQLERRCVSHMMHDSRESLKNRFKWAFEFDLEELKTKVLSEVKTIKELKAVMPSSDVSTYGPEDTFLLFEKSLDVQGIRKKIGPPIDRMRLIRRLE</sequence>
<dbReference type="PROSITE" id="PS50097">
    <property type="entry name" value="BTB"/>
    <property type="match status" value="1"/>
</dbReference>
<dbReference type="InParanoid" id="E3M932"/>
<organism evidence="3">
    <name type="scientific">Caenorhabditis remanei</name>
    <name type="common">Caenorhabditis vulgaris</name>
    <dbReference type="NCBI Taxonomy" id="31234"/>
    <lineage>
        <taxon>Eukaryota</taxon>
        <taxon>Metazoa</taxon>
        <taxon>Ecdysozoa</taxon>
        <taxon>Nematoda</taxon>
        <taxon>Chromadorea</taxon>
        <taxon>Rhabditida</taxon>
        <taxon>Rhabditina</taxon>
        <taxon>Rhabditomorpha</taxon>
        <taxon>Rhabditoidea</taxon>
        <taxon>Rhabditidae</taxon>
        <taxon>Peloderinae</taxon>
        <taxon>Caenorhabditis</taxon>
    </lineage>
</organism>
<reference evidence="2" key="1">
    <citation type="submission" date="2007-07" db="EMBL/GenBank/DDBJ databases">
        <title>PCAP assembly of the Caenorhabditis remanei genome.</title>
        <authorList>
            <consortium name="The Caenorhabditis remanei Sequencing Consortium"/>
            <person name="Wilson R.K."/>
        </authorList>
    </citation>
    <scope>NUCLEOTIDE SEQUENCE [LARGE SCALE GENOMIC DNA]</scope>
    <source>
        <strain evidence="2">PB4641</strain>
    </source>
</reference>
<dbReference type="Proteomes" id="UP000008281">
    <property type="component" value="Unassembled WGS sequence"/>
</dbReference>
<accession>E3M932</accession>
<dbReference type="SUPFAM" id="SSF54695">
    <property type="entry name" value="POZ domain"/>
    <property type="match status" value="1"/>
</dbReference>
<evidence type="ECO:0000313" key="2">
    <source>
        <dbReference type="EMBL" id="EFO96199.1"/>
    </source>
</evidence>
<dbReference type="OrthoDB" id="437903at2759"/>
<dbReference type="HOGENOM" id="CLU_036654_1_1_1"/>
<dbReference type="SMART" id="SM00225">
    <property type="entry name" value="BTB"/>
    <property type="match status" value="1"/>
</dbReference>
<proteinExistence type="predicted"/>
<protein>
    <recommendedName>
        <fullName evidence="1">BTB domain-containing protein</fullName>
    </recommendedName>
</protein>
<dbReference type="EMBL" id="DS268430">
    <property type="protein sequence ID" value="EFO96199.1"/>
    <property type="molecule type" value="Genomic_DNA"/>
</dbReference>
<dbReference type="AlphaFoldDB" id="E3M932"/>
<keyword evidence="3" id="KW-1185">Reference proteome</keyword>
<dbReference type="Gene3D" id="3.30.710.10">
    <property type="entry name" value="Potassium Channel Kv1.1, Chain A"/>
    <property type="match status" value="1"/>
</dbReference>
<dbReference type="InterPro" id="IPR000210">
    <property type="entry name" value="BTB/POZ_dom"/>
</dbReference>
<dbReference type="InterPro" id="IPR011333">
    <property type="entry name" value="SKP1/BTB/POZ_sf"/>
</dbReference>
<evidence type="ECO:0000259" key="1">
    <source>
        <dbReference type="PROSITE" id="PS50097"/>
    </source>
</evidence>
<dbReference type="InterPro" id="IPR052664">
    <property type="entry name" value="BTB-MATH_domain_protein"/>
</dbReference>
<dbReference type="Pfam" id="PF00651">
    <property type="entry name" value="BTB"/>
    <property type="match status" value="1"/>
</dbReference>
<dbReference type="PANTHER" id="PTHR22743">
    <property type="entry name" value="MEPRIN/TRAF-LIKE MATH FAMILY-C.ELEGANS"/>
    <property type="match status" value="1"/>
</dbReference>